<dbReference type="Proteomes" id="UP001500635">
    <property type="component" value="Unassembled WGS sequence"/>
</dbReference>
<organism evidence="2 3">
    <name type="scientific">Tsukamurella soli</name>
    <dbReference type="NCBI Taxonomy" id="644556"/>
    <lineage>
        <taxon>Bacteria</taxon>
        <taxon>Bacillati</taxon>
        <taxon>Actinomycetota</taxon>
        <taxon>Actinomycetes</taxon>
        <taxon>Mycobacteriales</taxon>
        <taxon>Tsukamurellaceae</taxon>
        <taxon>Tsukamurella</taxon>
    </lineage>
</organism>
<evidence type="ECO:0000313" key="3">
    <source>
        <dbReference type="Proteomes" id="UP001500635"/>
    </source>
</evidence>
<dbReference type="EMBL" id="BAABFR010000100">
    <property type="protein sequence ID" value="GAA4402693.1"/>
    <property type="molecule type" value="Genomic_DNA"/>
</dbReference>
<reference evidence="3" key="1">
    <citation type="journal article" date="2019" name="Int. J. Syst. Evol. Microbiol.">
        <title>The Global Catalogue of Microorganisms (GCM) 10K type strain sequencing project: providing services to taxonomists for standard genome sequencing and annotation.</title>
        <authorList>
            <consortium name="The Broad Institute Genomics Platform"/>
            <consortium name="The Broad Institute Genome Sequencing Center for Infectious Disease"/>
            <person name="Wu L."/>
            <person name="Ma J."/>
        </authorList>
    </citation>
    <scope>NUCLEOTIDE SEQUENCE [LARGE SCALE GENOMIC DNA]</scope>
    <source>
        <strain evidence="3">JCM 17688</strain>
    </source>
</reference>
<keyword evidence="3" id="KW-1185">Reference proteome</keyword>
<accession>A0ABP8K9X6</accession>
<dbReference type="RefSeq" id="WP_345000079.1">
    <property type="nucleotide sequence ID" value="NZ_BAABFR010000100.1"/>
</dbReference>
<dbReference type="InterPro" id="IPR036291">
    <property type="entry name" value="NAD(P)-bd_dom_sf"/>
</dbReference>
<proteinExistence type="predicted"/>
<name>A0ABP8K9X6_9ACTN</name>
<dbReference type="InterPro" id="IPR005097">
    <property type="entry name" value="Sacchrp_dh_NADP-bd"/>
</dbReference>
<comment type="caution">
    <text evidence="2">The sequence shown here is derived from an EMBL/GenBank/DDBJ whole genome shotgun (WGS) entry which is preliminary data.</text>
</comment>
<dbReference type="Gene3D" id="3.40.50.720">
    <property type="entry name" value="NAD(P)-binding Rossmann-like Domain"/>
    <property type="match status" value="1"/>
</dbReference>
<dbReference type="Pfam" id="PF03435">
    <property type="entry name" value="Sacchrp_dh_NADP"/>
    <property type="match status" value="1"/>
</dbReference>
<sequence>MSREFDVIVFGATGFVGELTARHLARHAPDDVRIALAGRTEAKLAQVRSRIGGRAARWPLITADVDSPASLDAMAARTTVLCSTVGPYALYGETVVGACVNAGTHYTDLTGEVLFARRSIDKFHEQAVAAGVKIVHSCGFDSIPSDLGTWLLYDRARSDGAGTLGTTTLVAYVKGGASGGTVASAVGLIDEVTADRDARRIAMGPHSLTTDLQRESPKQPADVAVIAGADVDPELTGSLAPFFMAPYNTRVVRRSNALLDWAYGPDFRYREAMAVSRNAILSTVGSYSVLAGLGLGVAAIAAKPLRPLLNKVLPKPGSGPSERSQAAGRFTMDVYTATTSGRRYRARVAAHKDPGYSGTAVMLGESSLALALDGDTARGGAPLPNRSGVLTPAVALDGVLAERLRARGFTVEVTERA</sequence>
<dbReference type="PANTHER" id="PTHR12286">
    <property type="entry name" value="SACCHAROPINE DEHYDROGENASE-LIKE OXIDOREDUCTASE"/>
    <property type="match status" value="1"/>
</dbReference>
<feature type="domain" description="Saccharopine dehydrogenase NADP binding" evidence="1">
    <location>
        <begin position="7"/>
        <end position="135"/>
    </location>
</feature>
<dbReference type="SUPFAM" id="SSF51735">
    <property type="entry name" value="NAD(P)-binding Rossmann-fold domains"/>
    <property type="match status" value="1"/>
</dbReference>
<protein>
    <submittedName>
        <fullName evidence="2">Saccharopine dehydrogenase NADP-binding domain-containing protein</fullName>
    </submittedName>
</protein>
<evidence type="ECO:0000313" key="2">
    <source>
        <dbReference type="EMBL" id="GAA4402693.1"/>
    </source>
</evidence>
<gene>
    <name evidence="2" type="ORF">GCM10023147_43560</name>
</gene>
<dbReference type="PANTHER" id="PTHR12286:SF5">
    <property type="entry name" value="SACCHAROPINE DEHYDROGENASE-LIKE OXIDOREDUCTASE"/>
    <property type="match status" value="1"/>
</dbReference>
<dbReference type="InterPro" id="IPR051276">
    <property type="entry name" value="Saccharopine_DH-like_oxidrdct"/>
</dbReference>
<evidence type="ECO:0000259" key="1">
    <source>
        <dbReference type="Pfam" id="PF03435"/>
    </source>
</evidence>